<feature type="active site" description="Proton donor" evidence="4">
    <location>
        <position position="125"/>
    </location>
</feature>
<proteinExistence type="inferred from homology"/>
<keyword evidence="2 4" id="KW-0808">Transferase</keyword>
<dbReference type="PANTHER" id="PTHR37817:SF1">
    <property type="entry name" value="N-ACETYLTRANSFERASE EIS"/>
    <property type="match status" value="1"/>
</dbReference>
<evidence type="ECO:0000256" key="4">
    <source>
        <dbReference type="HAMAP-Rule" id="MF_01812"/>
    </source>
</evidence>
<dbReference type="InterPro" id="IPR041380">
    <property type="entry name" value="Acetyltransf_17"/>
</dbReference>
<dbReference type="PANTHER" id="PTHR37817">
    <property type="entry name" value="N-ACETYLTRANSFERASE EIS"/>
    <property type="match status" value="1"/>
</dbReference>
<dbReference type="NCBIfam" id="NF002367">
    <property type="entry name" value="PRK01346.1-4"/>
    <property type="match status" value="1"/>
</dbReference>
<dbReference type="EMBL" id="MQUQ01000021">
    <property type="protein sequence ID" value="OLZ44876.1"/>
    <property type="molecule type" value="Genomic_DNA"/>
</dbReference>
<dbReference type="InterPro" id="IPR051554">
    <property type="entry name" value="Acetyltransferase_Eis"/>
</dbReference>
<feature type="binding site" evidence="4">
    <location>
        <begin position="120"/>
        <end position="121"/>
    </location>
    <ligand>
        <name>acetyl-CoA</name>
        <dbReference type="ChEBI" id="CHEBI:57288"/>
    </ligand>
</feature>
<dbReference type="GO" id="GO:0030649">
    <property type="term" value="P:aminoglycoside antibiotic catabolic process"/>
    <property type="evidence" value="ECO:0007669"/>
    <property type="project" value="TreeGrafter"/>
</dbReference>
<dbReference type="Pfam" id="PF13530">
    <property type="entry name" value="SCP2_2"/>
    <property type="match status" value="1"/>
</dbReference>
<comment type="subunit">
    <text evidence="4">Homohexamer; trimer of dimers.</text>
</comment>
<dbReference type="SUPFAM" id="SSF55729">
    <property type="entry name" value="Acyl-CoA N-acyltransferases (Nat)"/>
    <property type="match status" value="1"/>
</dbReference>
<dbReference type="Gene3D" id="3.40.630.30">
    <property type="match status" value="2"/>
</dbReference>
<dbReference type="InterPro" id="IPR000182">
    <property type="entry name" value="GNAT_dom"/>
</dbReference>
<dbReference type="OrthoDB" id="8399956at2"/>
<dbReference type="Pfam" id="PF13527">
    <property type="entry name" value="Acetyltransf_9"/>
    <property type="match status" value="1"/>
</dbReference>
<dbReference type="PROSITE" id="PS51186">
    <property type="entry name" value="GNAT"/>
    <property type="match status" value="1"/>
</dbReference>
<evidence type="ECO:0000313" key="6">
    <source>
        <dbReference type="EMBL" id="OLZ44876.1"/>
    </source>
</evidence>
<feature type="binding site" evidence="4">
    <location>
        <begin position="92"/>
        <end position="97"/>
    </location>
    <ligand>
        <name>acetyl-CoA</name>
        <dbReference type="ChEBI" id="CHEBI:57288"/>
    </ligand>
</feature>
<gene>
    <name evidence="6" type="ORF">BS329_34475</name>
</gene>
<dbReference type="Pfam" id="PF17668">
    <property type="entry name" value="Acetyltransf_17"/>
    <property type="match status" value="1"/>
</dbReference>
<dbReference type="InterPro" id="IPR022902">
    <property type="entry name" value="NAcTrfase_Eis"/>
</dbReference>
<evidence type="ECO:0000259" key="5">
    <source>
        <dbReference type="PROSITE" id="PS51186"/>
    </source>
</evidence>
<dbReference type="Gene3D" id="3.30.1050.10">
    <property type="entry name" value="SCP2 sterol-binding domain"/>
    <property type="match status" value="1"/>
</dbReference>
<reference evidence="6 7" key="1">
    <citation type="submission" date="2016-01" db="EMBL/GenBank/DDBJ databases">
        <title>Amycolatopsis coloradensis genome sequencing and assembly.</title>
        <authorList>
            <person name="Mayilraj S."/>
        </authorList>
    </citation>
    <scope>NUCLEOTIDE SEQUENCE [LARGE SCALE GENOMIC DNA]</scope>
    <source>
        <strain evidence="6 7">DSM 44225</strain>
    </source>
</reference>
<dbReference type="RefSeq" id="WP_076166749.1">
    <property type="nucleotide sequence ID" value="NZ_JBEZVB010000075.1"/>
</dbReference>
<dbReference type="InterPro" id="IPR016181">
    <property type="entry name" value="Acyl_CoA_acyltransferase"/>
</dbReference>
<feature type="active site" description="Proton acceptor; via carboxylate" evidence="4">
    <location>
        <position position="406"/>
    </location>
</feature>
<keyword evidence="3 4" id="KW-0012">Acyltransferase</keyword>
<evidence type="ECO:0000313" key="7">
    <source>
        <dbReference type="Proteomes" id="UP000187486"/>
    </source>
</evidence>
<dbReference type="STRING" id="76021.BS329_34475"/>
<dbReference type="Proteomes" id="UP000187486">
    <property type="component" value="Unassembled WGS sequence"/>
</dbReference>
<comment type="caution">
    <text evidence="6">The sequence shown here is derived from an EMBL/GenBank/DDBJ whole genome shotgun (WGS) entry which is preliminary data.</text>
</comment>
<dbReference type="InterPro" id="IPR036527">
    <property type="entry name" value="SCP2_sterol-bd_dom_sf"/>
</dbReference>
<protein>
    <submittedName>
        <fullName evidence="6">GNAT family N-acetyltransferase</fullName>
    </submittedName>
</protein>
<keyword evidence="7" id="KW-1185">Reference proteome</keyword>
<evidence type="ECO:0000256" key="3">
    <source>
        <dbReference type="ARBA" id="ARBA00023315"/>
    </source>
</evidence>
<evidence type="ECO:0000256" key="1">
    <source>
        <dbReference type="ARBA" id="ARBA00009213"/>
    </source>
</evidence>
<dbReference type="InterPro" id="IPR025559">
    <property type="entry name" value="Eis_dom"/>
</dbReference>
<evidence type="ECO:0000256" key="2">
    <source>
        <dbReference type="ARBA" id="ARBA00022679"/>
    </source>
</evidence>
<comment type="similarity">
    <text evidence="1 4">Belongs to the acetyltransferase Eis family.</text>
</comment>
<organism evidence="6 7">
    <name type="scientific">Amycolatopsis coloradensis</name>
    <dbReference type="NCBI Taxonomy" id="76021"/>
    <lineage>
        <taxon>Bacteria</taxon>
        <taxon>Bacillati</taxon>
        <taxon>Actinomycetota</taxon>
        <taxon>Actinomycetes</taxon>
        <taxon>Pseudonocardiales</taxon>
        <taxon>Pseudonocardiaceae</taxon>
        <taxon>Amycolatopsis</taxon>
    </lineage>
</organism>
<dbReference type="AlphaFoldDB" id="A0A1R0KGT3"/>
<dbReference type="SUPFAM" id="SSF55718">
    <property type="entry name" value="SCP-like"/>
    <property type="match status" value="1"/>
</dbReference>
<sequence length="406" mass="44256">MSEFHVRAVAEGEQRACLELLEQALHAKPISDEAWAKMARTWPAAGKFAAFDDHGTPVGIASSFGTELTVPGGRKLATAAVDGIAVRADWTRRGILTAMMATQLEDIAARGVPLAALHASEGVIYGRFGYGVATYGKGVLVERPRARLRDGLGRDGVVRFLTPAEAVERVPALYRRFTGERPGFAARPEMWWPGFFERVVTGNDGYRVAVHSGPDGEDGFVVYQTVDMRDRQAPERGALLDIRELHAATPRAWAGLWRFLLSIDLVSAVAGRGRPMDEPIAEMLTDPRAVTTTEVIDDLWLRLVDVLAALQARTYGTAEAVVLEVFDRQLPDNNGRYAVGQDGVDRTTAEADLRLDVDTLASLYLGHGLFSDLVTAGRVEVLNEAAVARADALFHTVRAPWCGTFF</sequence>
<feature type="binding site" evidence="4">
    <location>
        <begin position="84"/>
        <end position="86"/>
    </location>
    <ligand>
        <name>acetyl-CoA</name>
        <dbReference type="ChEBI" id="CHEBI:57288"/>
    </ligand>
</feature>
<dbReference type="GO" id="GO:0034069">
    <property type="term" value="F:aminoglycoside N-acetyltransferase activity"/>
    <property type="evidence" value="ECO:0007669"/>
    <property type="project" value="TreeGrafter"/>
</dbReference>
<accession>A0A1R0KGT3</accession>
<name>A0A1R0KGT3_9PSEU</name>
<feature type="domain" description="N-acetyltransferase" evidence="5">
    <location>
        <begin position="4"/>
        <end position="150"/>
    </location>
</feature>
<dbReference type="HAMAP" id="MF_01812">
    <property type="entry name" value="Eis"/>
    <property type="match status" value="1"/>
</dbReference>